<keyword evidence="3" id="KW-0812">Transmembrane</keyword>
<dbReference type="Proteomes" id="UP000440578">
    <property type="component" value="Unassembled WGS sequence"/>
</dbReference>
<dbReference type="SUPFAM" id="SSF51735">
    <property type="entry name" value="NAD(P)-binding Rossmann-fold domains"/>
    <property type="match status" value="1"/>
</dbReference>
<gene>
    <name evidence="4" type="primary">SDR16C5_1</name>
    <name evidence="4" type="ORF">FJT64_026913</name>
</gene>
<evidence type="ECO:0000313" key="5">
    <source>
        <dbReference type="Proteomes" id="UP000440578"/>
    </source>
</evidence>
<dbReference type="GO" id="GO:0016616">
    <property type="term" value="F:oxidoreductase activity, acting on the CH-OH group of donors, NAD or NADP as acceptor"/>
    <property type="evidence" value="ECO:0007669"/>
    <property type="project" value="TreeGrafter"/>
</dbReference>
<accession>A0A6A4W2C4</accession>
<dbReference type="OrthoDB" id="10253736at2759"/>
<evidence type="ECO:0000313" key="4">
    <source>
        <dbReference type="EMBL" id="KAF0300585.1"/>
    </source>
</evidence>
<dbReference type="GO" id="GO:0005811">
    <property type="term" value="C:lipid droplet"/>
    <property type="evidence" value="ECO:0007669"/>
    <property type="project" value="TreeGrafter"/>
</dbReference>
<organism evidence="4 5">
    <name type="scientific">Amphibalanus amphitrite</name>
    <name type="common">Striped barnacle</name>
    <name type="synonym">Balanus amphitrite</name>
    <dbReference type="NCBI Taxonomy" id="1232801"/>
    <lineage>
        <taxon>Eukaryota</taxon>
        <taxon>Metazoa</taxon>
        <taxon>Ecdysozoa</taxon>
        <taxon>Arthropoda</taxon>
        <taxon>Crustacea</taxon>
        <taxon>Multicrustacea</taxon>
        <taxon>Cirripedia</taxon>
        <taxon>Thoracica</taxon>
        <taxon>Thoracicalcarea</taxon>
        <taxon>Balanomorpha</taxon>
        <taxon>Balanoidea</taxon>
        <taxon>Balanidae</taxon>
        <taxon>Amphibalaninae</taxon>
        <taxon>Amphibalanus</taxon>
    </lineage>
</organism>
<reference evidence="4 5" key="1">
    <citation type="submission" date="2019-07" db="EMBL/GenBank/DDBJ databases">
        <title>Draft genome assembly of a fouling barnacle, Amphibalanus amphitrite (Darwin, 1854): The first reference genome for Thecostraca.</title>
        <authorList>
            <person name="Kim W."/>
        </authorList>
    </citation>
    <scope>NUCLEOTIDE SEQUENCE [LARGE SCALE GENOMIC DNA]</scope>
    <source>
        <strain evidence="4">SNU_AA5</strain>
        <tissue evidence="4">Soma without cirri and trophi</tissue>
    </source>
</reference>
<dbReference type="InterPro" id="IPR036291">
    <property type="entry name" value="NAD(P)-bd_dom_sf"/>
</dbReference>
<keyword evidence="2" id="KW-0560">Oxidoreductase</keyword>
<comment type="similarity">
    <text evidence="1">Belongs to the short-chain dehydrogenases/reductases (SDR) family.</text>
</comment>
<evidence type="ECO:0000256" key="1">
    <source>
        <dbReference type="ARBA" id="ARBA00006484"/>
    </source>
</evidence>
<dbReference type="PANTHER" id="PTHR24322">
    <property type="entry name" value="PKSB"/>
    <property type="match status" value="1"/>
</dbReference>
<dbReference type="AlphaFoldDB" id="A0A6A4W2C4"/>
<dbReference type="Pfam" id="PF00106">
    <property type="entry name" value="adh_short"/>
    <property type="match status" value="1"/>
</dbReference>
<dbReference type="PANTHER" id="PTHR24322:SF736">
    <property type="entry name" value="RETINOL DEHYDROGENASE 10"/>
    <property type="match status" value="1"/>
</dbReference>
<name>A0A6A4W2C4_AMPAM</name>
<feature type="transmembrane region" description="Helical" evidence="3">
    <location>
        <begin position="6"/>
        <end position="27"/>
    </location>
</feature>
<protein>
    <submittedName>
        <fullName evidence="4">Epidermal retinol dehydrogenase 2</fullName>
    </submittedName>
</protein>
<keyword evidence="3" id="KW-1133">Transmembrane helix</keyword>
<dbReference type="InterPro" id="IPR002347">
    <property type="entry name" value="SDR_fam"/>
</dbReference>
<keyword evidence="3" id="KW-0472">Membrane</keyword>
<sequence>METVLNGLLCVAQALFLWLQSVVLFFVPAKYREKSVSGDVALITGAGSGIGRLLALRLAKRGARIVTWDVNAEGNEETVRQIRAAGGEAHAYTCDLSNREVIYKTAERVKREVGKVRAAHRGDIGENST</sequence>
<dbReference type="EMBL" id="VIIS01001250">
    <property type="protein sequence ID" value="KAF0300585.1"/>
    <property type="molecule type" value="Genomic_DNA"/>
</dbReference>
<evidence type="ECO:0000256" key="2">
    <source>
        <dbReference type="ARBA" id="ARBA00023002"/>
    </source>
</evidence>
<comment type="caution">
    <text evidence="4">The sequence shown here is derived from an EMBL/GenBank/DDBJ whole genome shotgun (WGS) entry which is preliminary data.</text>
</comment>
<keyword evidence="5" id="KW-1185">Reference proteome</keyword>
<proteinExistence type="inferred from homology"/>
<evidence type="ECO:0000256" key="3">
    <source>
        <dbReference type="SAM" id="Phobius"/>
    </source>
</evidence>
<dbReference type="Gene3D" id="3.40.50.720">
    <property type="entry name" value="NAD(P)-binding Rossmann-like Domain"/>
    <property type="match status" value="1"/>
</dbReference>